<proteinExistence type="inferred from homology"/>
<evidence type="ECO:0000256" key="1">
    <source>
        <dbReference type="ARBA" id="ARBA00004127"/>
    </source>
</evidence>
<comment type="similarity">
    <text evidence="2 7">Belongs to the battenin family.</text>
</comment>
<dbReference type="PANTHER" id="PTHR10981:SF0">
    <property type="entry name" value="BATTENIN"/>
    <property type="match status" value="1"/>
</dbReference>
<dbReference type="EMBL" id="CATQJA010002704">
    <property type="protein sequence ID" value="CAJ0585406.1"/>
    <property type="molecule type" value="Genomic_DNA"/>
</dbReference>
<feature type="transmembrane region" description="Helical" evidence="7">
    <location>
        <begin position="186"/>
        <end position="207"/>
    </location>
</feature>
<feature type="transmembrane region" description="Helical" evidence="7">
    <location>
        <begin position="258"/>
        <end position="279"/>
    </location>
</feature>
<dbReference type="Pfam" id="PF02487">
    <property type="entry name" value="CLN3"/>
    <property type="match status" value="2"/>
</dbReference>
<dbReference type="PIRSF" id="PIRSF015974">
    <property type="entry name" value="CLN3_BTN1"/>
    <property type="match status" value="1"/>
</dbReference>
<evidence type="ECO:0000256" key="7">
    <source>
        <dbReference type="RuleBase" id="RU361113"/>
    </source>
</evidence>
<keyword evidence="3" id="KW-0813">Transport</keyword>
<evidence type="ECO:0000256" key="4">
    <source>
        <dbReference type="ARBA" id="ARBA00022692"/>
    </source>
</evidence>
<dbReference type="GO" id="GO:0051453">
    <property type="term" value="P:regulation of intracellular pH"/>
    <property type="evidence" value="ECO:0007669"/>
    <property type="project" value="TreeGrafter"/>
</dbReference>
<feature type="transmembrane region" description="Helical" evidence="7">
    <location>
        <begin position="70"/>
        <end position="90"/>
    </location>
</feature>
<evidence type="ECO:0000256" key="2">
    <source>
        <dbReference type="ARBA" id="ARBA00007467"/>
    </source>
</evidence>
<evidence type="ECO:0000256" key="5">
    <source>
        <dbReference type="ARBA" id="ARBA00022989"/>
    </source>
</evidence>
<comment type="caution">
    <text evidence="7">Lacks conserved residue(s) required for the propagation of feature annotation.</text>
</comment>
<gene>
    <name evidence="8" type="ORF">MSPICULIGERA_LOCUS23430</name>
</gene>
<dbReference type="PRINTS" id="PR01315">
    <property type="entry name" value="BATTENIN"/>
</dbReference>
<feature type="non-terminal residue" evidence="8">
    <location>
        <position position="1"/>
    </location>
</feature>
<dbReference type="SUPFAM" id="SSF103473">
    <property type="entry name" value="MFS general substrate transporter"/>
    <property type="match status" value="1"/>
</dbReference>
<comment type="caution">
    <text evidence="8">The sequence shown here is derived from an EMBL/GenBank/DDBJ whole genome shotgun (WGS) entry which is preliminary data.</text>
</comment>
<evidence type="ECO:0000256" key="3">
    <source>
        <dbReference type="ARBA" id="ARBA00022448"/>
    </source>
</evidence>
<evidence type="ECO:0000313" key="9">
    <source>
        <dbReference type="Proteomes" id="UP001177023"/>
    </source>
</evidence>
<keyword evidence="6 7" id="KW-0472">Membrane</keyword>
<evidence type="ECO:0000313" key="8">
    <source>
        <dbReference type="EMBL" id="CAJ0585406.1"/>
    </source>
</evidence>
<keyword evidence="9" id="KW-1185">Reference proteome</keyword>
<organism evidence="8 9">
    <name type="scientific">Mesorhabditis spiculigera</name>
    <dbReference type="NCBI Taxonomy" id="96644"/>
    <lineage>
        <taxon>Eukaryota</taxon>
        <taxon>Metazoa</taxon>
        <taxon>Ecdysozoa</taxon>
        <taxon>Nematoda</taxon>
        <taxon>Chromadorea</taxon>
        <taxon>Rhabditida</taxon>
        <taxon>Rhabditina</taxon>
        <taxon>Rhabditomorpha</taxon>
        <taxon>Rhabditoidea</taxon>
        <taxon>Rhabditidae</taxon>
        <taxon>Mesorhabditinae</taxon>
        <taxon>Mesorhabditis</taxon>
    </lineage>
</organism>
<dbReference type="InterPro" id="IPR036259">
    <property type="entry name" value="MFS_trans_sf"/>
</dbReference>
<feature type="transmembrane region" description="Helical" evidence="7">
    <location>
        <begin position="152"/>
        <end position="174"/>
    </location>
</feature>
<feature type="transmembrane region" description="Helical" evidence="7">
    <location>
        <begin position="12"/>
        <end position="32"/>
    </location>
</feature>
<dbReference type="InterPro" id="IPR018460">
    <property type="entry name" value="Battenin_disease_Cln3_subgr"/>
</dbReference>
<accession>A0AA36DFP6</accession>
<protein>
    <recommendedName>
        <fullName evidence="7">Battenin</fullName>
    </recommendedName>
</protein>
<dbReference type="GO" id="GO:0005765">
    <property type="term" value="C:lysosomal membrane"/>
    <property type="evidence" value="ECO:0007669"/>
    <property type="project" value="UniProtKB-SubCell"/>
</dbReference>
<dbReference type="InterPro" id="IPR003492">
    <property type="entry name" value="Battenin_disease_Cln3"/>
</dbReference>
<dbReference type="Proteomes" id="UP001177023">
    <property type="component" value="Unassembled WGS sequence"/>
</dbReference>
<comment type="subcellular location">
    <subcellularLocation>
        <location evidence="1">Endomembrane system</location>
        <topology evidence="1">Multi-pass membrane protein</topology>
    </subcellularLocation>
    <subcellularLocation>
        <location evidence="7">Lysosome membrane</location>
        <topology evidence="7">Multi-pass membrane protein</topology>
    </subcellularLocation>
</comment>
<sequence>MLLNPSKWRNITAFWLFGMCNNYAYILMLSAAEDIIEKNHKDDDMGNGTNLTCPLERGTKHCSNRQSTGFILLADVLPSFIIMAIAPFFAHKISFGLRHFLVVLSQSAGLLIVAYSESYWIAILGVVLASLSCGLGESTLVSYSCHFPHSTVVAWASGTGGAGVIGSFIYAALTEPQLFGLSPKDALLVMQVGLLKYIIPLVLVYFAEYTINQGLTQLIVFDCGHAFGLTKHSQYRWYQVLYRAGVFISRSSMAIVKLPVYVLYVLPVLQLGNTVFFYFEAIHAYLPHIAIAFTIIFFEGLFGGSAYVKTLNHIHKTADPSVREFSLGVGTCSDTIGILFASFSAIFLHNHICDLLG</sequence>
<feature type="transmembrane region" description="Helical" evidence="7">
    <location>
        <begin position="285"/>
        <end position="308"/>
    </location>
</feature>
<keyword evidence="7" id="KW-0458">Lysosome</keyword>
<dbReference type="AlphaFoldDB" id="A0AA36DFP6"/>
<dbReference type="GO" id="GO:0012505">
    <property type="term" value="C:endomembrane system"/>
    <property type="evidence" value="ECO:0007669"/>
    <property type="project" value="UniProtKB-SubCell"/>
</dbReference>
<dbReference type="PANTHER" id="PTHR10981">
    <property type="entry name" value="BATTENIN"/>
    <property type="match status" value="1"/>
</dbReference>
<reference evidence="8" key="1">
    <citation type="submission" date="2023-06" db="EMBL/GenBank/DDBJ databases">
        <authorList>
            <person name="Delattre M."/>
        </authorList>
    </citation>
    <scope>NUCLEOTIDE SEQUENCE</scope>
    <source>
        <strain evidence="8">AF72</strain>
    </source>
</reference>
<dbReference type="GO" id="GO:0007040">
    <property type="term" value="P:lysosome organization"/>
    <property type="evidence" value="ECO:0007669"/>
    <property type="project" value="TreeGrafter"/>
</dbReference>
<keyword evidence="4 7" id="KW-0812">Transmembrane</keyword>
<keyword evidence="5 7" id="KW-1133">Transmembrane helix</keyword>
<name>A0AA36DFP6_9BILA</name>
<evidence type="ECO:0000256" key="6">
    <source>
        <dbReference type="ARBA" id="ARBA00023136"/>
    </source>
</evidence>